<sequence length="107" mass="12069">MLIATHGMIFLLVTLLLRLLFAFVQLLTSGPSSGRWSSQIRNQTASCKSHYSAPAKYKSDRPAKPSQEQTRAEISWTTKHTYAVEDAEKYTCHEEEQPNGHNNEKGC</sequence>
<organism evidence="3 4">
    <name type="scientific">Heliocybe sulcata</name>
    <dbReference type="NCBI Taxonomy" id="5364"/>
    <lineage>
        <taxon>Eukaryota</taxon>
        <taxon>Fungi</taxon>
        <taxon>Dikarya</taxon>
        <taxon>Basidiomycota</taxon>
        <taxon>Agaricomycotina</taxon>
        <taxon>Agaricomycetes</taxon>
        <taxon>Gloeophyllales</taxon>
        <taxon>Gloeophyllaceae</taxon>
        <taxon>Heliocybe</taxon>
    </lineage>
</organism>
<keyword evidence="2" id="KW-0732">Signal</keyword>
<evidence type="ECO:0008006" key="5">
    <source>
        <dbReference type="Google" id="ProtNLM"/>
    </source>
</evidence>
<dbReference type="AlphaFoldDB" id="A0A5C3N162"/>
<feature type="region of interest" description="Disordered" evidence="1">
    <location>
        <begin position="88"/>
        <end position="107"/>
    </location>
</feature>
<feature type="chain" id="PRO_5023025005" description="Secreted protein" evidence="2">
    <location>
        <begin position="23"/>
        <end position="107"/>
    </location>
</feature>
<protein>
    <recommendedName>
        <fullName evidence="5">Secreted protein</fullName>
    </recommendedName>
</protein>
<reference evidence="3 4" key="1">
    <citation type="journal article" date="2019" name="Nat. Ecol. Evol.">
        <title>Megaphylogeny resolves global patterns of mushroom evolution.</title>
        <authorList>
            <person name="Varga T."/>
            <person name="Krizsan K."/>
            <person name="Foldi C."/>
            <person name="Dima B."/>
            <person name="Sanchez-Garcia M."/>
            <person name="Sanchez-Ramirez S."/>
            <person name="Szollosi G.J."/>
            <person name="Szarkandi J.G."/>
            <person name="Papp V."/>
            <person name="Albert L."/>
            <person name="Andreopoulos W."/>
            <person name="Angelini C."/>
            <person name="Antonin V."/>
            <person name="Barry K.W."/>
            <person name="Bougher N.L."/>
            <person name="Buchanan P."/>
            <person name="Buyck B."/>
            <person name="Bense V."/>
            <person name="Catcheside P."/>
            <person name="Chovatia M."/>
            <person name="Cooper J."/>
            <person name="Damon W."/>
            <person name="Desjardin D."/>
            <person name="Finy P."/>
            <person name="Geml J."/>
            <person name="Haridas S."/>
            <person name="Hughes K."/>
            <person name="Justo A."/>
            <person name="Karasinski D."/>
            <person name="Kautmanova I."/>
            <person name="Kiss B."/>
            <person name="Kocsube S."/>
            <person name="Kotiranta H."/>
            <person name="LaButti K.M."/>
            <person name="Lechner B.E."/>
            <person name="Liimatainen K."/>
            <person name="Lipzen A."/>
            <person name="Lukacs Z."/>
            <person name="Mihaltcheva S."/>
            <person name="Morgado L.N."/>
            <person name="Niskanen T."/>
            <person name="Noordeloos M.E."/>
            <person name="Ohm R.A."/>
            <person name="Ortiz-Santana B."/>
            <person name="Ovrebo C."/>
            <person name="Racz N."/>
            <person name="Riley R."/>
            <person name="Savchenko A."/>
            <person name="Shiryaev A."/>
            <person name="Soop K."/>
            <person name="Spirin V."/>
            <person name="Szebenyi C."/>
            <person name="Tomsovsky M."/>
            <person name="Tulloss R.E."/>
            <person name="Uehling J."/>
            <person name="Grigoriev I.V."/>
            <person name="Vagvolgyi C."/>
            <person name="Papp T."/>
            <person name="Martin F.M."/>
            <person name="Miettinen O."/>
            <person name="Hibbett D.S."/>
            <person name="Nagy L.G."/>
        </authorList>
    </citation>
    <scope>NUCLEOTIDE SEQUENCE [LARGE SCALE GENOMIC DNA]</scope>
    <source>
        <strain evidence="3 4">OMC1185</strain>
    </source>
</reference>
<feature type="signal peptide" evidence="2">
    <location>
        <begin position="1"/>
        <end position="22"/>
    </location>
</feature>
<gene>
    <name evidence="3" type="ORF">OE88DRAFT_1514706</name>
</gene>
<feature type="region of interest" description="Disordered" evidence="1">
    <location>
        <begin position="51"/>
        <end position="78"/>
    </location>
</feature>
<proteinExistence type="predicted"/>
<evidence type="ECO:0000256" key="2">
    <source>
        <dbReference type="SAM" id="SignalP"/>
    </source>
</evidence>
<evidence type="ECO:0000313" key="3">
    <source>
        <dbReference type="EMBL" id="TFK51210.1"/>
    </source>
</evidence>
<accession>A0A5C3N162</accession>
<evidence type="ECO:0000256" key="1">
    <source>
        <dbReference type="SAM" id="MobiDB-lite"/>
    </source>
</evidence>
<keyword evidence="4" id="KW-1185">Reference proteome</keyword>
<dbReference type="EMBL" id="ML213511">
    <property type="protein sequence ID" value="TFK51210.1"/>
    <property type="molecule type" value="Genomic_DNA"/>
</dbReference>
<dbReference type="Proteomes" id="UP000305948">
    <property type="component" value="Unassembled WGS sequence"/>
</dbReference>
<evidence type="ECO:0000313" key="4">
    <source>
        <dbReference type="Proteomes" id="UP000305948"/>
    </source>
</evidence>
<name>A0A5C3N162_9AGAM</name>